<name>A0ABU5TZR0_9CYAN</name>
<evidence type="ECO:0000313" key="1">
    <source>
        <dbReference type="EMBL" id="MEA5520182.1"/>
    </source>
</evidence>
<organism evidence="1 2">
    <name type="scientific">Limnoraphis robusta CCNP1315</name>
    <dbReference type="NCBI Taxonomy" id="3110306"/>
    <lineage>
        <taxon>Bacteria</taxon>
        <taxon>Bacillati</taxon>
        <taxon>Cyanobacteriota</taxon>
        <taxon>Cyanophyceae</taxon>
        <taxon>Oscillatoriophycideae</taxon>
        <taxon>Oscillatoriales</taxon>
        <taxon>Sirenicapillariaceae</taxon>
        <taxon>Limnoraphis</taxon>
    </lineage>
</organism>
<dbReference type="EMBL" id="JAYGHT010000075">
    <property type="protein sequence ID" value="MEA5520182.1"/>
    <property type="molecule type" value="Genomic_DNA"/>
</dbReference>
<evidence type="ECO:0000313" key="2">
    <source>
        <dbReference type="Proteomes" id="UP001301728"/>
    </source>
</evidence>
<proteinExistence type="predicted"/>
<reference evidence="1 2" key="1">
    <citation type="submission" date="2023-12" db="EMBL/GenBank/DDBJ databases">
        <title>Baltic Sea Cyanobacteria.</title>
        <authorList>
            <person name="Delbaje E."/>
            <person name="Fewer D.P."/>
            <person name="Shishido T.K."/>
        </authorList>
    </citation>
    <scope>NUCLEOTIDE SEQUENCE [LARGE SCALE GENOMIC DNA]</scope>
    <source>
        <strain evidence="1 2">CCNP 1315</strain>
    </source>
</reference>
<gene>
    <name evidence="1" type="ORF">VB854_14635</name>
</gene>
<keyword evidence="2" id="KW-1185">Reference proteome</keyword>
<accession>A0ABU5TZR0</accession>
<dbReference type="Proteomes" id="UP001301728">
    <property type="component" value="Unassembled WGS sequence"/>
</dbReference>
<dbReference type="RefSeq" id="WP_323272271.1">
    <property type="nucleotide sequence ID" value="NZ_JAYGHT010000075.1"/>
</dbReference>
<sequence length="144" mass="16777">MEDYQAAFVERYTDTETLSQSERKTGAMHFGGITIECLLKAMIFATLPKGATQEWKTDSNDPGHTITNPGHSYTEALKRHNRLKSRIDKFPQVRKWLDEVENPIGQHFIDMRYSGIELDDTNYKRWLHAYQSLIGWLQKQTTQL</sequence>
<comment type="caution">
    <text evidence="1">The sequence shown here is derived from an EMBL/GenBank/DDBJ whole genome shotgun (WGS) entry which is preliminary data.</text>
</comment>
<protein>
    <submittedName>
        <fullName evidence="1">Uncharacterized protein</fullName>
    </submittedName>
</protein>